<dbReference type="PRINTS" id="PR00368">
    <property type="entry name" value="FADPNR"/>
</dbReference>
<evidence type="ECO:0000259" key="5">
    <source>
        <dbReference type="Pfam" id="PF07992"/>
    </source>
</evidence>
<evidence type="ECO:0000313" key="6">
    <source>
        <dbReference type="EMBL" id="RTR31099.1"/>
    </source>
</evidence>
<dbReference type="Proteomes" id="UP000271374">
    <property type="component" value="Unassembled WGS sequence"/>
</dbReference>
<dbReference type="InterPro" id="IPR036188">
    <property type="entry name" value="FAD/NAD-bd_sf"/>
</dbReference>
<dbReference type="Pfam" id="PF07992">
    <property type="entry name" value="Pyr_redox_2"/>
    <property type="match status" value="1"/>
</dbReference>
<keyword evidence="7" id="KW-1185">Reference proteome</keyword>
<protein>
    <submittedName>
        <fullName evidence="6">NAD(P)/FAD-dependent oxidoreductase</fullName>
    </submittedName>
</protein>
<keyword evidence="3" id="KW-0285">Flavoprotein</keyword>
<comment type="subunit">
    <text evidence="2">Homodimer.</text>
</comment>
<dbReference type="PRINTS" id="PR00469">
    <property type="entry name" value="PNDRDTASEII"/>
</dbReference>
<reference evidence="6 7" key="1">
    <citation type="submission" date="2018-12" db="EMBL/GenBank/DDBJ databases">
        <title>Bacillus yapensis draft genome sequence.</title>
        <authorList>
            <person name="Yu L."/>
            <person name="Xu X."/>
            <person name="Tang X."/>
        </authorList>
    </citation>
    <scope>NUCLEOTIDE SEQUENCE [LARGE SCALE GENOMIC DNA]</scope>
    <source>
        <strain evidence="6 7">XXST-01</strain>
    </source>
</reference>
<accession>A0A431W6H3</accession>
<dbReference type="PANTHER" id="PTHR48105">
    <property type="entry name" value="THIOREDOXIN REDUCTASE 1-RELATED-RELATED"/>
    <property type="match status" value="1"/>
</dbReference>
<dbReference type="AlphaFoldDB" id="A0A431W6H3"/>
<dbReference type="Gene3D" id="3.50.50.60">
    <property type="entry name" value="FAD/NAD(P)-binding domain"/>
    <property type="match status" value="2"/>
</dbReference>
<evidence type="ECO:0000256" key="4">
    <source>
        <dbReference type="ARBA" id="ARBA00023002"/>
    </source>
</evidence>
<proteinExistence type="predicted"/>
<gene>
    <name evidence="6" type="ORF">EKG37_12465</name>
</gene>
<evidence type="ECO:0000313" key="7">
    <source>
        <dbReference type="Proteomes" id="UP000271374"/>
    </source>
</evidence>
<evidence type="ECO:0000256" key="2">
    <source>
        <dbReference type="ARBA" id="ARBA00011738"/>
    </source>
</evidence>
<dbReference type="InterPro" id="IPR050097">
    <property type="entry name" value="Ferredoxin-NADP_redctase_2"/>
</dbReference>
<dbReference type="EMBL" id="RXNT01000009">
    <property type="protein sequence ID" value="RTR31099.1"/>
    <property type="molecule type" value="Genomic_DNA"/>
</dbReference>
<dbReference type="InterPro" id="IPR023753">
    <property type="entry name" value="FAD/NAD-binding_dom"/>
</dbReference>
<name>A0A431W6H3_9BACI</name>
<evidence type="ECO:0000256" key="1">
    <source>
        <dbReference type="ARBA" id="ARBA00001974"/>
    </source>
</evidence>
<feature type="domain" description="FAD/NAD(P)-binding" evidence="5">
    <location>
        <begin position="4"/>
        <end position="279"/>
    </location>
</feature>
<keyword evidence="4" id="KW-0560">Oxidoreductase</keyword>
<comment type="caution">
    <text evidence="6">The sequence shown here is derived from an EMBL/GenBank/DDBJ whole genome shotgun (WGS) entry which is preliminary data.</text>
</comment>
<organism evidence="6 7">
    <name type="scientific">Bacillus yapensis</name>
    <dbReference type="NCBI Taxonomy" id="2492960"/>
    <lineage>
        <taxon>Bacteria</taxon>
        <taxon>Bacillati</taxon>
        <taxon>Bacillota</taxon>
        <taxon>Bacilli</taxon>
        <taxon>Bacillales</taxon>
        <taxon>Bacillaceae</taxon>
        <taxon>Bacillus</taxon>
    </lineage>
</organism>
<evidence type="ECO:0000256" key="3">
    <source>
        <dbReference type="ARBA" id="ARBA00022630"/>
    </source>
</evidence>
<dbReference type="GO" id="GO:0016491">
    <property type="term" value="F:oxidoreductase activity"/>
    <property type="evidence" value="ECO:0007669"/>
    <property type="project" value="UniProtKB-KW"/>
</dbReference>
<sequence length="308" mass="33809">MEKYDVIIIGGGVAGISAAIWCNRLKLDHLLLESNHTPGGQLEQIFNQIIDYPGKIIENGKELQKNLIEQIDTLKCNISCNSVVSEIDSTAKTIQYLKDGHRIEASYQYLIIASGAKHRTLNVPGELEMMERGEVYSATRHKDKFTNKQVAIVGGGDRAFEGAMLLANAGAKVVLIHHSAHFRARNTYKDGVLDHKNIEILTNTTVRSIQGDSRVESIEVNHNGMTRSIEVEGILIRIGNVPNSSLVKNIVKLDKQENIVVNKLGQTSNPSIFAIGDVCTPAAYCSISLSVGQGMITTKYISELLLQN</sequence>
<comment type="cofactor">
    <cofactor evidence="1">
        <name>FAD</name>
        <dbReference type="ChEBI" id="CHEBI:57692"/>
    </cofactor>
</comment>
<dbReference type="OrthoDB" id="9806179at2"/>
<dbReference type="RefSeq" id="WP_126408988.1">
    <property type="nucleotide sequence ID" value="NZ_RXNT01000009.1"/>
</dbReference>
<dbReference type="SUPFAM" id="SSF51905">
    <property type="entry name" value="FAD/NAD(P)-binding domain"/>
    <property type="match status" value="1"/>
</dbReference>